<dbReference type="RefSeq" id="WP_048498796.1">
    <property type="nucleotide sequence ID" value="NZ_LFNG01000004.1"/>
</dbReference>
<sequence length="145" mass="16113">MKKLTLTIATFSLLTTYSCKKSGEGNKSVIVKENVEESIHHENGKTDTAYAAEKTMKNGDKESTESTYRYVAEDGSSALVTFKNDQEGNTISIRSNNATLYAKEEKSDGKTTIYKNQNVEIKSEGDHVTITQENHVIELKKARGQ</sequence>
<gene>
    <name evidence="2" type="ORF">ACM44_04215</name>
</gene>
<dbReference type="PATRIC" id="fig|1304281.5.peg.909"/>
<dbReference type="PROSITE" id="PS51257">
    <property type="entry name" value="PROKAR_LIPOPROTEIN"/>
    <property type="match status" value="1"/>
</dbReference>
<feature type="compositionally biased region" description="Basic and acidic residues" evidence="1">
    <location>
        <begin position="54"/>
        <end position="63"/>
    </location>
</feature>
<protein>
    <recommendedName>
        <fullName evidence="4">Lipoprotein</fullName>
    </recommendedName>
</protein>
<proteinExistence type="predicted"/>
<evidence type="ECO:0000256" key="1">
    <source>
        <dbReference type="SAM" id="MobiDB-lite"/>
    </source>
</evidence>
<dbReference type="EMBL" id="LFNG01000004">
    <property type="protein sequence ID" value="KMQ72215.1"/>
    <property type="molecule type" value="Genomic_DNA"/>
</dbReference>
<comment type="caution">
    <text evidence="2">The sequence shown here is derived from an EMBL/GenBank/DDBJ whole genome shotgun (WGS) entry which is preliminary data.</text>
</comment>
<evidence type="ECO:0008006" key="4">
    <source>
        <dbReference type="Google" id="ProtNLM"/>
    </source>
</evidence>
<organism evidence="2 3">
    <name type="scientific">Chryseobacterium koreense CCUG 49689</name>
    <dbReference type="NCBI Taxonomy" id="1304281"/>
    <lineage>
        <taxon>Bacteria</taxon>
        <taxon>Pseudomonadati</taxon>
        <taxon>Bacteroidota</taxon>
        <taxon>Flavobacteriia</taxon>
        <taxon>Flavobacteriales</taxon>
        <taxon>Weeksellaceae</taxon>
        <taxon>Chryseobacterium group</taxon>
        <taxon>Chryseobacterium</taxon>
    </lineage>
</organism>
<dbReference type="AlphaFoldDB" id="A0A0J7LTG1"/>
<evidence type="ECO:0000313" key="3">
    <source>
        <dbReference type="Proteomes" id="UP000035900"/>
    </source>
</evidence>
<dbReference type="Proteomes" id="UP000035900">
    <property type="component" value="Unassembled WGS sequence"/>
</dbReference>
<feature type="region of interest" description="Disordered" evidence="1">
    <location>
        <begin position="40"/>
        <end position="63"/>
    </location>
</feature>
<keyword evidence="3" id="KW-1185">Reference proteome</keyword>
<dbReference type="OrthoDB" id="1261536at2"/>
<reference evidence="2 3" key="1">
    <citation type="journal article" date="2004" name="Int. J. Syst. Evol. Microbiol.">
        <title>Kaistella koreensis gen. nov., sp. nov., a novel member of the Chryseobacterium-Bergeyella-Riemerella branch.</title>
        <authorList>
            <person name="Kim M.K."/>
            <person name="Im W.T."/>
            <person name="Shin Y.K."/>
            <person name="Lim J.H."/>
            <person name="Kim S.H."/>
            <person name="Lee B.C."/>
            <person name="Park M.Y."/>
            <person name="Lee K.Y."/>
            <person name="Lee S.T."/>
        </authorList>
    </citation>
    <scope>NUCLEOTIDE SEQUENCE [LARGE SCALE GENOMIC DNA]</scope>
    <source>
        <strain evidence="2 3">CCUG 49689</strain>
    </source>
</reference>
<evidence type="ECO:0000313" key="2">
    <source>
        <dbReference type="EMBL" id="KMQ72215.1"/>
    </source>
</evidence>
<accession>A0A0J7LTG1</accession>
<name>A0A0J7LTG1_9FLAO</name>